<dbReference type="Proteomes" id="UP000030104">
    <property type="component" value="Unassembled WGS sequence"/>
</dbReference>
<dbReference type="AlphaFoldDB" id="A0A0A2LLX8"/>
<keyword evidence="3" id="KW-1185">Reference proteome</keyword>
<dbReference type="GO" id="GO:0051082">
    <property type="term" value="F:unfolded protein binding"/>
    <property type="evidence" value="ECO:0007669"/>
    <property type="project" value="TreeGrafter"/>
</dbReference>
<proteinExistence type="predicted"/>
<dbReference type="SMART" id="SM00220">
    <property type="entry name" value="S_TKc"/>
    <property type="match status" value="1"/>
</dbReference>
<dbReference type="GO" id="GO:0005524">
    <property type="term" value="F:ATP binding"/>
    <property type="evidence" value="ECO:0007669"/>
    <property type="project" value="InterPro"/>
</dbReference>
<dbReference type="GO" id="GO:0004674">
    <property type="term" value="F:protein serine/threonine kinase activity"/>
    <property type="evidence" value="ECO:0007669"/>
    <property type="project" value="InterPro"/>
</dbReference>
<dbReference type="Gene3D" id="1.10.510.10">
    <property type="entry name" value="Transferase(Phosphotransferase) domain 1"/>
    <property type="match status" value="1"/>
</dbReference>
<feature type="domain" description="Protein kinase" evidence="1">
    <location>
        <begin position="62"/>
        <end position="280"/>
    </location>
</feature>
<dbReference type="InterPro" id="IPR045133">
    <property type="entry name" value="IRE1/2-like"/>
</dbReference>
<dbReference type="HOGENOM" id="CLU_062257_0_0_1"/>
<dbReference type="SUPFAM" id="SSF56112">
    <property type="entry name" value="Protein kinase-like (PK-like)"/>
    <property type="match status" value="1"/>
</dbReference>
<protein>
    <recommendedName>
        <fullName evidence="1">Protein kinase domain-containing protein</fullName>
    </recommendedName>
</protein>
<evidence type="ECO:0000313" key="3">
    <source>
        <dbReference type="Proteomes" id="UP000030104"/>
    </source>
</evidence>
<name>A0A0A2LLX8_PENIT</name>
<reference evidence="2 3" key="1">
    <citation type="journal article" date="2015" name="Mol. Plant Microbe Interact.">
        <title>Genome, transcriptome, and functional analyses of Penicillium expansum provide new insights into secondary metabolism and pathogenicity.</title>
        <authorList>
            <person name="Ballester A.R."/>
            <person name="Marcet-Houben M."/>
            <person name="Levin E."/>
            <person name="Sela N."/>
            <person name="Selma-Lazaro C."/>
            <person name="Carmona L."/>
            <person name="Wisniewski M."/>
            <person name="Droby S."/>
            <person name="Gonzalez-Candelas L."/>
            <person name="Gabaldon T."/>
        </authorList>
    </citation>
    <scope>NUCLEOTIDE SEQUENCE [LARGE SCALE GENOMIC DNA]</scope>
    <source>
        <strain evidence="2 3">PHI-1</strain>
    </source>
</reference>
<dbReference type="GO" id="GO:0070059">
    <property type="term" value="P:intrinsic apoptotic signaling pathway in response to endoplasmic reticulum stress"/>
    <property type="evidence" value="ECO:0007669"/>
    <property type="project" value="TreeGrafter"/>
</dbReference>
<dbReference type="InterPro" id="IPR011009">
    <property type="entry name" value="Kinase-like_dom_sf"/>
</dbReference>
<dbReference type="PhylomeDB" id="A0A0A2LLX8"/>
<evidence type="ECO:0000259" key="1">
    <source>
        <dbReference type="PROSITE" id="PS50011"/>
    </source>
</evidence>
<sequence>MSTQLNPNQQLEVLERNEVYEDSDEGFHFAGTLVVYQMKGALYHAMLKARYSSSSDVNAEDFKNIIQIPSSAYSPKFSAEFTPVPQTLPNNYFVKKPQLISYDQISQGPRPDSIAEDLLKEARIYELLKRRPHPNIATYLGCQVSDGAITGLCLERYPHTLMNEVNPRGLMKRKLRSTWQATEDYSCILTGIESGIKHLHSLGLVHNDINPSNIMIDNRRAIIIDFGSCRRLGESLEDAGRTYEWYDEKVQHSLFENDLNALEEIRIWLGTSSRAFQFDA</sequence>
<dbReference type="OMA" id="IMVADDR"/>
<dbReference type="GO" id="GO:0036498">
    <property type="term" value="P:IRE1-mediated unfolded protein response"/>
    <property type="evidence" value="ECO:0007669"/>
    <property type="project" value="TreeGrafter"/>
</dbReference>
<dbReference type="GO" id="GO:0004521">
    <property type="term" value="F:RNA endonuclease activity"/>
    <property type="evidence" value="ECO:0007669"/>
    <property type="project" value="InterPro"/>
</dbReference>
<dbReference type="Pfam" id="PF00069">
    <property type="entry name" value="Pkinase"/>
    <property type="match status" value="1"/>
</dbReference>
<gene>
    <name evidence="2" type="ORF">PITC_047630</name>
</gene>
<dbReference type="PANTHER" id="PTHR13954:SF6">
    <property type="entry name" value="NON-SPECIFIC SERINE_THREONINE PROTEIN KINASE"/>
    <property type="match status" value="1"/>
</dbReference>
<dbReference type="EMBL" id="JQGA01000160">
    <property type="protein sequence ID" value="KGO77390.1"/>
    <property type="molecule type" value="Genomic_DNA"/>
</dbReference>
<dbReference type="STRING" id="40296.A0A0A2LLX8"/>
<organism evidence="2 3">
    <name type="scientific">Penicillium italicum</name>
    <name type="common">Blue mold</name>
    <dbReference type="NCBI Taxonomy" id="40296"/>
    <lineage>
        <taxon>Eukaryota</taxon>
        <taxon>Fungi</taxon>
        <taxon>Dikarya</taxon>
        <taxon>Ascomycota</taxon>
        <taxon>Pezizomycotina</taxon>
        <taxon>Eurotiomycetes</taxon>
        <taxon>Eurotiomycetidae</taxon>
        <taxon>Eurotiales</taxon>
        <taxon>Aspergillaceae</taxon>
        <taxon>Penicillium</taxon>
    </lineage>
</organism>
<dbReference type="PROSITE" id="PS50011">
    <property type="entry name" value="PROTEIN_KINASE_DOM"/>
    <property type="match status" value="1"/>
</dbReference>
<dbReference type="GO" id="GO:1990604">
    <property type="term" value="C:IRE1-TRAF2-ASK1 complex"/>
    <property type="evidence" value="ECO:0007669"/>
    <property type="project" value="TreeGrafter"/>
</dbReference>
<dbReference type="OrthoDB" id="4062651at2759"/>
<accession>A0A0A2LLX8</accession>
<comment type="caution">
    <text evidence="2">The sequence shown here is derived from an EMBL/GenBank/DDBJ whole genome shotgun (WGS) entry which is preliminary data.</text>
</comment>
<evidence type="ECO:0000313" key="2">
    <source>
        <dbReference type="EMBL" id="KGO77390.1"/>
    </source>
</evidence>
<dbReference type="InterPro" id="IPR000719">
    <property type="entry name" value="Prot_kinase_dom"/>
</dbReference>
<dbReference type="PANTHER" id="PTHR13954">
    <property type="entry name" value="IRE1-RELATED"/>
    <property type="match status" value="1"/>
</dbReference>